<dbReference type="OrthoDB" id="1933275at2759"/>
<feature type="compositionally biased region" description="Basic and acidic residues" evidence="1">
    <location>
        <begin position="381"/>
        <end position="391"/>
    </location>
</feature>
<dbReference type="Proteomes" id="UP000325081">
    <property type="component" value="Unassembled WGS sequence"/>
</dbReference>
<feature type="region of interest" description="Disordered" evidence="1">
    <location>
        <begin position="21"/>
        <end position="48"/>
    </location>
</feature>
<comment type="caution">
    <text evidence="2">The sequence shown here is derived from an EMBL/GenBank/DDBJ whole genome shotgun (WGS) entry which is preliminary data.</text>
</comment>
<keyword evidence="3" id="KW-1185">Reference proteome</keyword>
<protein>
    <submittedName>
        <fullName evidence="2">Maternal effect embryo arrest protein</fullName>
    </submittedName>
</protein>
<name>A0A5A7NVH0_STRAF</name>
<dbReference type="EMBL" id="BKCP01000001">
    <property type="protein sequence ID" value="GER24570.1"/>
    <property type="molecule type" value="Genomic_DNA"/>
</dbReference>
<evidence type="ECO:0000313" key="3">
    <source>
        <dbReference type="Proteomes" id="UP000325081"/>
    </source>
</evidence>
<dbReference type="PANTHER" id="PTHR35480:SF1">
    <property type="entry name" value="MATERNAL EFFECT EMBRYO ARREST 22"/>
    <property type="match status" value="1"/>
</dbReference>
<evidence type="ECO:0000256" key="1">
    <source>
        <dbReference type="SAM" id="MobiDB-lite"/>
    </source>
</evidence>
<dbReference type="PANTHER" id="PTHR35480">
    <property type="entry name" value="MATERNAL EFFECT EMBRYO ARREST 22"/>
    <property type="match status" value="1"/>
</dbReference>
<accession>A0A5A7NVH0</accession>
<proteinExistence type="predicted"/>
<organism evidence="2 3">
    <name type="scientific">Striga asiatica</name>
    <name type="common">Asiatic witchweed</name>
    <name type="synonym">Buchnera asiatica</name>
    <dbReference type="NCBI Taxonomy" id="4170"/>
    <lineage>
        <taxon>Eukaryota</taxon>
        <taxon>Viridiplantae</taxon>
        <taxon>Streptophyta</taxon>
        <taxon>Embryophyta</taxon>
        <taxon>Tracheophyta</taxon>
        <taxon>Spermatophyta</taxon>
        <taxon>Magnoliopsida</taxon>
        <taxon>eudicotyledons</taxon>
        <taxon>Gunneridae</taxon>
        <taxon>Pentapetalae</taxon>
        <taxon>asterids</taxon>
        <taxon>lamiids</taxon>
        <taxon>Lamiales</taxon>
        <taxon>Orobanchaceae</taxon>
        <taxon>Buchnereae</taxon>
        <taxon>Striga</taxon>
    </lineage>
</organism>
<feature type="region of interest" description="Disordered" evidence="1">
    <location>
        <begin position="363"/>
        <end position="392"/>
    </location>
</feature>
<sequence>MDLLKKDAQLPKWMEKLLMDKEQNINRERKHADSEGKKAEKHKEVAESQKKLALEQKNRDDQLSKELDSCRLMLKELQKELKEFIFQRTNADHARLRINEDITETYTDKLLKKRLGLEKMLAKHANETANVEALSNRMLHRELFQLKQECLFFQQRLDFLDKSFLHGLEGTHHLEKTGNLTLTRETLGSDGCQRPLVLGIDSGLDPQYRGSDQNLLQSCVINSNSAFFSDRTLVGSQDRHTSSVTASDKLGEDVSNLKPTVSRLADQRGMNYNEHVVAEADNNIRSSFKDDDYEMRVVYSGRRVVYSGRKRILDAMESIENSYSMEEKLHQRVLHKLSLLDGFLNGQEKEHEDILQENPSRKIVRPRKRRKTSQEGMKNIHHSENSEEPKGNVDLGVDQADAFVRASPPQVDVMRIGWHLNGGEDDKFGWRNQCLPQDFDDMAACDHMRLLDLDDADDESSYLRAISMPLSPLLPEVDIHGGKNLEVDNPEVLTYKGCPETSVNTKDNSSSISSFHNMDMEKNPTSLVSLKLQPRGDSVDFLKCKGAYLSSDTLLRQTLVTDGKSRLPNLCGSGNKEPSVEIRLVSPNDCLPSYFILPSYKKDSSSILRILQTMVSCIPRCSFYHSTEMFLRSIQHALSKAEDLSMKEKVCVFFSLLLHGISEVRVSRPPDFLDDKLLQSFDSGEMFVCGEVSGSPEATHRFKANLVLNGNAIIVFEVIASAQLLVAGASLLASLCFAVGYIGFVCEMSCNIITMNKFDHHMMLAVLHAFAHVCSSQYFALQQYSVAMTVVKSLVTFLEKRVMSDDSSSGPSMVENRSKFCVCRNNCPFSEGGLSLEDVASLLLEKRQKHGQYNCLPQGLLVPRVCSHDETTLKILDLREDVLSSLTSDENLCDFRDTLSLLEILASFISWDWTFDHIIVQLCEYLESHLTDTHLTEGFSAAILVLLGQLGRVGFGASVYEDAQVTKLRSRLSEFACETTFRKLNLPVQFAIVTSLFGLTRIKFDEVIEGKVEIAAAMCESIPASFVKDWFFRLSCEQQSAFRLHQAGNIQS</sequence>
<gene>
    <name evidence="2" type="ORF">STAS_00106</name>
</gene>
<reference evidence="3" key="1">
    <citation type="journal article" date="2019" name="Curr. Biol.">
        <title>Genome Sequence of Striga asiatica Provides Insight into the Evolution of Plant Parasitism.</title>
        <authorList>
            <person name="Yoshida S."/>
            <person name="Kim S."/>
            <person name="Wafula E.K."/>
            <person name="Tanskanen J."/>
            <person name="Kim Y.M."/>
            <person name="Honaas L."/>
            <person name="Yang Z."/>
            <person name="Spallek T."/>
            <person name="Conn C.E."/>
            <person name="Ichihashi Y."/>
            <person name="Cheong K."/>
            <person name="Cui S."/>
            <person name="Der J.P."/>
            <person name="Gundlach H."/>
            <person name="Jiao Y."/>
            <person name="Hori C."/>
            <person name="Ishida J.K."/>
            <person name="Kasahara H."/>
            <person name="Kiba T."/>
            <person name="Kim M.S."/>
            <person name="Koo N."/>
            <person name="Laohavisit A."/>
            <person name="Lee Y.H."/>
            <person name="Lumba S."/>
            <person name="McCourt P."/>
            <person name="Mortimer J.C."/>
            <person name="Mutuku J.M."/>
            <person name="Nomura T."/>
            <person name="Sasaki-Sekimoto Y."/>
            <person name="Seto Y."/>
            <person name="Wang Y."/>
            <person name="Wakatake T."/>
            <person name="Sakakibara H."/>
            <person name="Demura T."/>
            <person name="Yamaguchi S."/>
            <person name="Yoneyama K."/>
            <person name="Manabe R.I."/>
            <person name="Nelson D.C."/>
            <person name="Schulman A.H."/>
            <person name="Timko M.P."/>
            <person name="dePamphilis C.W."/>
            <person name="Choi D."/>
            <person name="Shirasu K."/>
        </authorList>
    </citation>
    <scope>NUCLEOTIDE SEQUENCE [LARGE SCALE GENOMIC DNA]</scope>
    <source>
        <strain evidence="3">cv. UVA1</strain>
    </source>
</reference>
<evidence type="ECO:0000313" key="2">
    <source>
        <dbReference type="EMBL" id="GER24570.1"/>
    </source>
</evidence>
<dbReference type="AlphaFoldDB" id="A0A5A7NVH0"/>